<dbReference type="EMBL" id="CAXITT010000308">
    <property type="protein sequence ID" value="CAL1538666.1"/>
    <property type="molecule type" value="Genomic_DNA"/>
</dbReference>
<name>A0AAV2HY11_LYMST</name>
<proteinExistence type="predicted"/>
<protein>
    <submittedName>
        <fullName evidence="2">Uncharacterized protein</fullName>
    </submittedName>
</protein>
<dbReference type="Proteomes" id="UP001497497">
    <property type="component" value="Unassembled WGS sequence"/>
</dbReference>
<comment type="caution">
    <text evidence="2">The sequence shown here is derived from an EMBL/GenBank/DDBJ whole genome shotgun (WGS) entry which is preliminary data.</text>
</comment>
<evidence type="ECO:0000313" key="2">
    <source>
        <dbReference type="EMBL" id="CAL1538666.1"/>
    </source>
</evidence>
<keyword evidence="3" id="KW-1185">Reference proteome</keyword>
<feature type="compositionally biased region" description="Polar residues" evidence="1">
    <location>
        <begin position="7"/>
        <end position="23"/>
    </location>
</feature>
<feature type="non-terminal residue" evidence="2">
    <location>
        <position position="108"/>
    </location>
</feature>
<sequence length="108" mass="11547">MVLPMDVSSSRHVIQGSRSPPLSTDLSSLIAKLSQNSRSSPPIQSVLSAGSFFLTQTSTTSAYQMTSTSTNLVMVKVLALYNATQIKITSQDVSLIPPETMNQGDVLD</sequence>
<dbReference type="AlphaFoldDB" id="A0AAV2HY11"/>
<organism evidence="2 3">
    <name type="scientific">Lymnaea stagnalis</name>
    <name type="common">Great pond snail</name>
    <name type="synonym">Helix stagnalis</name>
    <dbReference type="NCBI Taxonomy" id="6523"/>
    <lineage>
        <taxon>Eukaryota</taxon>
        <taxon>Metazoa</taxon>
        <taxon>Spiralia</taxon>
        <taxon>Lophotrochozoa</taxon>
        <taxon>Mollusca</taxon>
        <taxon>Gastropoda</taxon>
        <taxon>Heterobranchia</taxon>
        <taxon>Euthyneura</taxon>
        <taxon>Panpulmonata</taxon>
        <taxon>Hygrophila</taxon>
        <taxon>Lymnaeoidea</taxon>
        <taxon>Lymnaeidae</taxon>
        <taxon>Lymnaea</taxon>
    </lineage>
</organism>
<feature type="region of interest" description="Disordered" evidence="1">
    <location>
        <begin position="1"/>
        <end position="23"/>
    </location>
</feature>
<evidence type="ECO:0000313" key="3">
    <source>
        <dbReference type="Proteomes" id="UP001497497"/>
    </source>
</evidence>
<evidence type="ECO:0000256" key="1">
    <source>
        <dbReference type="SAM" id="MobiDB-lite"/>
    </source>
</evidence>
<gene>
    <name evidence="2" type="ORF">GSLYS_00012487001</name>
</gene>
<accession>A0AAV2HY11</accession>
<reference evidence="2 3" key="1">
    <citation type="submission" date="2024-04" db="EMBL/GenBank/DDBJ databases">
        <authorList>
            <consortium name="Genoscope - CEA"/>
            <person name="William W."/>
        </authorList>
    </citation>
    <scope>NUCLEOTIDE SEQUENCE [LARGE SCALE GENOMIC DNA]</scope>
</reference>